<dbReference type="EMBL" id="OA883149">
    <property type="protein sequence ID" value="CAD7278103.1"/>
    <property type="molecule type" value="Genomic_DNA"/>
</dbReference>
<dbReference type="Proteomes" id="UP000678499">
    <property type="component" value="Unassembled WGS sequence"/>
</dbReference>
<accession>A0A7R9BMJ0</accession>
<evidence type="ECO:0000313" key="3">
    <source>
        <dbReference type="Proteomes" id="UP000678499"/>
    </source>
</evidence>
<feature type="compositionally biased region" description="Low complexity" evidence="1">
    <location>
        <begin position="65"/>
        <end position="93"/>
    </location>
</feature>
<keyword evidence="3" id="KW-1185">Reference proteome</keyword>
<sequence length="127" mass="13641">MEEKGALKALFASDDLFRDTFIKWLVRELTAHIDSVRSLDVGVVPVIVTEDVDSETSSGRRRGSLDSGNMQGVPSAVPSGSSGPSSLGILPVSRPRAGTWSIPSGYRARQGSSPSVARLDLREKNRM</sequence>
<dbReference type="EMBL" id="CAJPEX010001112">
    <property type="protein sequence ID" value="CAG0918255.1"/>
    <property type="molecule type" value="Genomic_DNA"/>
</dbReference>
<protein>
    <submittedName>
        <fullName evidence="2">Uncharacterized protein</fullName>
    </submittedName>
</protein>
<feature type="region of interest" description="Disordered" evidence="1">
    <location>
        <begin position="52"/>
        <end position="127"/>
    </location>
</feature>
<proteinExistence type="predicted"/>
<evidence type="ECO:0000313" key="2">
    <source>
        <dbReference type="EMBL" id="CAD7278103.1"/>
    </source>
</evidence>
<gene>
    <name evidence="2" type="ORF">NMOB1V02_LOCUS5815</name>
</gene>
<dbReference type="AlphaFoldDB" id="A0A7R9BMJ0"/>
<reference evidence="2" key="1">
    <citation type="submission" date="2020-11" db="EMBL/GenBank/DDBJ databases">
        <authorList>
            <person name="Tran Van P."/>
        </authorList>
    </citation>
    <scope>NUCLEOTIDE SEQUENCE</scope>
</reference>
<evidence type="ECO:0000256" key="1">
    <source>
        <dbReference type="SAM" id="MobiDB-lite"/>
    </source>
</evidence>
<organism evidence="2">
    <name type="scientific">Notodromas monacha</name>
    <dbReference type="NCBI Taxonomy" id="399045"/>
    <lineage>
        <taxon>Eukaryota</taxon>
        <taxon>Metazoa</taxon>
        <taxon>Ecdysozoa</taxon>
        <taxon>Arthropoda</taxon>
        <taxon>Crustacea</taxon>
        <taxon>Oligostraca</taxon>
        <taxon>Ostracoda</taxon>
        <taxon>Podocopa</taxon>
        <taxon>Podocopida</taxon>
        <taxon>Cypridocopina</taxon>
        <taxon>Cypridoidea</taxon>
        <taxon>Cyprididae</taxon>
        <taxon>Notodromas</taxon>
    </lineage>
</organism>
<name>A0A7R9BMJ0_9CRUS</name>